<feature type="domain" description="Yeast cell wall synthesis Kre9/Knh1-like N-terminal" evidence="7">
    <location>
        <begin position="32"/>
        <end position="131"/>
    </location>
</feature>
<feature type="signal peptide" evidence="5">
    <location>
        <begin position="1"/>
        <end position="23"/>
    </location>
</feature>
<gene>
    <name evidence="8" type="ORF">GNLVRS02_ARAD1D45056g</name>
</gene>
<evidence type="ECO:0000256" key="3">
    <source>
        <dbReference type="ARBA" id="ARBA00022729"/>
    </source>
</evidence>
<evidence type="ECO:0000256" key="1">
    <source>
        <dbReference type="ARBA" id="ARBA00004010"/>
    </source>
</evidence>
<comment type="similarity">
    <text evidence="2">Belongs to the KRE9/KNH1 family.</text>
</comment>
<dbReference type="GO" id="GO:0006078">
    <property type="term" value="P:(1-&gt;6)-beta-D-glucan biosynthetic process"/>
    <property type="evidence" value="ECO:0007669"/>
    <property type="project" value="InterPro"/>
</dbReference>
<evidence type="ECO:0000313" key="8">
    <source>
        <dbReference type="EMBL" id="CDP38895.1"/>
    </source>
</evidence>
<feature type="domain" description="Yeast cell wall synthesis Kre9/Knh1 C-terminal" evidence="6">
    <location>
        <begin position="164"/>
        <end position="244"/>
    </location>
</feature>
<dbReference type="InterPro" id="IPR018466">
    <property type="entry name" value="Kre9/Knh1-like_N"/>
</dbReference>
<feature type="chain" id="PRO_5001587819" evidence="5">
    <location>
        <begin position="24"/>
        <end position="262"/>
    </location>
</feature>
<dbReference type="PANTHER" id="PTHR28154">
    <property type="entry name" value="CELL WALL SYNTHESIS PROTEIN KNH1-RELATED"/>
    <property type="match status" value="1"/>
</dbReference>
<dbReference type="InterPro" id="IPR045328">
    <property type="entry name" value="Kre9/Knh1"/>
</dbReference>
<dbReference type="PANTHER" id="PTHR28154:SF1">
    <property type="entry name" value="CELL WALL SYNTHESIS PROTEIN KNH1-RELATED"/>
    <property type="match status" value="1"/>
</dbReference>
<dbReference type="AlphaFoldDB" id="A0A060TCR7"/>
<comment type="function">
    <text evidence="1">Involved in cell wall beta(1-&gt;6) glucan synthesis.</text>
</comment>
<evidence type="ECO:0000259" key="7">
    <source>
        <dbReference type="Pfam" id="PF10342"/>
    </source>
</evidence>
<organism evidence="8">
    <name type="scientific">Blastobotrys adeninivorans</name>
    <name type="common">Yeast</name>
    <name type="synonym">Arxula adeninivorans</name>
    <dbReference type="NCBI Taxonomy" id="409370"/>
    <lineage>
        <taxon>Eukaryota</taxon>
        <taxon>Fungi</taxon>
        <taxon>Dikarya</taxon>
        <taxon>Ascomycota</taxon>
        <taxon>Saccharomycotina</taxon>
        <taxon>Dipodascomycetes</taxon>
        <taxon>Dipodascales</taxon>
        <taxon>Trichomonascaceae</taxon>
        <taxon>Blastobotrys</taxon>
    </lineage>
</organism>
<proteinExistence type="inferred from homology"/>
<accession>A0A060TCR7</accession>
<evidence type="ECO:0000256" key="5">
    <source>
        <dbReference type="SAM" id="SignalP"/>
    </source>
</evidence>
<feature type="region of interest" description="Disordered" evidence="4">
    <location>
        <begin position="136"/>
        <end position="164"/>
    </location>
</feature>
<dbReference type="GO" id="GO:0031505">
    <property type="term" value="P:fungal-type cell wall organization"/>
    <property type="evidence" value="ECO:0007669"/>
    <property type="project" value="TreeGrafter"/>
</dbReference>
<dbReference type="GO" id="GO:0005576">
    <property type="term" value="C:extracellular region"/>
    <property type="evidence" value="ECO:0007669"/>
    <property type="project" value="TreeGrafter"/>
</dbReference>
<sequence>MVSLRTLGQTVLAGLCLISPALADIELGDMKSSYAASDEMSITWKDDGESPSISQFSTLTILLCTGPNADIHCFSDTPISSGVAASAGKYSVDLSKVSSLGASGPYYLQVVAIAAGQTGEQTIHYSDRFKLTGMTGSYKPTDGGDTDPPDAQKENADPVAGGSTVPYTAQTGKVRTAPMQLQPGTKVTVTKATPLYPTSAVTYFSTYAGRPSQTTTLTPSWSYTVTTYPNFAATKTQPKGYAAAKPTSMYSRLPEIQTQTTS</sequence>
<evidence type="ECO:0000256" key="2">
    <source>
        <dbReference type="ARBA" id="ARBA00006816"/>
    </source>
</evidence>
<dbReference type="Pfam" id="PF10342">
    <property type="entry name" value="Kre9_KNH"/>
    <property type="match status" value="1"/>
</dbReference>
<evidence type="ECO:0000259" key="6">
    <source>
        <dbReference type="Pfam" id="PF05390"/>
    </source>
</evidence>
<name>A0A060TCR7_BLAAD</name>
<evidence type="ECO:0000256" key="4">
    <source>
        <dbReference type="SAM" id="MobiDB-lite"/>
    </source>
</evidence>
<reference evidence="8" key="2">
    <citation type="submission" date="2014-06" db="EMBL/GenBank/DDBJ databases">
        <title>The complete genome of Blastobotrys (Arxula) adeninivorans LS3 - a yeast of biotechnological interest.</title>
        <authorList>
            <person name="Kunze G."/>
            <person name="Gaillardin C."/>
            <person name="Czernicka M."/>
            <person name="Durrens P."/>
            <person name="Martin T."/>
            <person name="Boer E."/>
            <person name="Gabaldon T."/>
            <person name="Cruz J."/>
            <person name="Talla E."/>
            <person name="Marck C."/>
            <person name="Goffeau A."/>
            <person name="Barbe V."/>
            <person name="Baret P."/>
            <person name="Baronian K."/>
            <person name="Beier S."/>
            <person name="Bleykasten C."/>
            <person name="Bode R."/>
            <person name="Casaregola S."/>
            <person name="Despons L."/>
            <person name="Fairhead C."/>
            <person name="Giersberg M."/>
            <person name="Gierski P."/>
            <person name="Hahnel U."/>
            <person name="Hartmann A."/>
            <person name="Jankowska D."/>
            <person name="Jubin C."/>
            <person name="Jung P."/>
            <person name="Lafontaine I."/>
            <person name="Leh-Louis V."/>
            <person name="Lemaire M."/>
            <person name="Marcet-Houben M."/>
            <person name="Mascher M."/>
            <person name="Morel G."/>
            <person name="Richard G.-F."/>
            <person name="Riechen J."/>
            <person name="Sacerdot C."/>
            <person name="Sarkar A."/>
            <person name="Savel G."/>
            <person name="Schacherer J."/>
            <person name="Sherman D."/>
            <person name="Straub M.-L."/>
            <person name="Stein N."/>
            <person name="Thierry A."/>
            <person name="Trautwein-Schult A."/>
            <person name="Westhof E."/>
            <person name="Worch S."/>
            <person name="Dujon B."/>
            <person name="Souciet J.-L."/>
            <person name="Wincker P."/>
            <person name="Scholz U."/>
            <person name="Neuveglise N."/>
        </authorList>
    </citation>
    <scope>NUCLEOTIDE SEQUENCE</scope>
    <source>
        <strain evidence="8">LS3</strain>
    </source>
</reference>
<protein>
    <submittedName>
        <fullName evidence="8">ARAD1D45056p</fullName>
    </submittedName>
</protein>
<dbReference type="EMBL" id="HG937694">
    <property type="protein sequence ID" value="CDP38895.1"/>
    <property type="molecule type" value="Genomic_DNA"/>
</dbReference>
<reference evidence="8" key="1">
    <citation type="submission" date="2014-02" db="EMBL/GenBank/DDBJ databases">
        <authorList>
            <person name="Genoscope - CEA"/>
        </authorList>
    </citation>
    <scope>NUCLEOTIDE SEQUENCE</scope>
    <source>
        <strain evidence="8">LS3</strain>
    </source>
</reference>
<dbReference type="GO" id="GO:0042546">
    <property type="term" value="P:cell wall biogenesis"/>
    <property type="evidence" value="ECO:0007669"/>
    <property type="project" value="InterPro"/>
</dbReference>
<keyword evidence="3 5" id="KW-0732">Signal</keyword>
<dbReference type="InterPro" id="IPR008659">
    <property type="entry name" value="Kre9/Knh1_C"/>
</dbReference>
<dbReference type="Pfam" id="PF05390">
    <property type="entry name" value="Kre9_KNH1_C"/>
    <property type="match status" value="1"/>
</dbReference>
<dbReference type="PhylomeDB" id="A0A060TCR7"/>